<protein>
    <submittedName>
        <fullName evidence="2">Uncharacterized protein</fullName>
    </submittedName>
</protein>
<dbReference type="EMBL" id="KN554131">
    <property type="protein sequence ID" value="KHJ89499.1"/>
    <property type="molecule type" value="Genomic_DNA"/>
</dbReference>
<keyword evidence="3" id="KW-1185">Reference proteome</keyword>
<dbReference type="OrthoDB" id="550577at2759"/>
<feature type="region of interest" description="Disordered" evidence="1">
    <location>
        <begin position="1"/>
        <end position="98"/>
    </location>
</feature>
<name>A0A0B1SX02_OESDE</name>
<accession>A0A0B1SX02</accession>
<feature type="compositionally biased region" description="Polar residues" evidence="1">
    <location>
        <begin position="79"/>
        <end position="98"/>
    </location>
</feature>
<dbReference type="AlphaFoldDB" id="A0A0B1SX02"/>
<reference evidence="2 3" key="1">
    <citation type="submission" date="2014-03" db="EMBL/GenBank/DDBJ databases">
        <title>Draft genome of the hookworm Oesophagostomum dentatum.</title>
        <authorList>
            <person name="Mitreva M."/>
        </authorList>
    </citation>
    <scope>NUCLEOTIDE SEQUENCE [LARGE SCALE GENOMIC DNA]</scope>
    <source>
        <strain evidence="2 3">OD-Hann</strain>
    </source>
</reference>
<organism evidence="2 3">
    <name type="scientific">Oesophagostomum dentatum</name>
    <name type="common">Nodular worm</name>
    <dbReference type="NCBI Taxonomy" id="61180"/>
    <lineage>
        <taxon>Eukaryota</taxon>
        <taxon>Metazoa</taxon>
        <taxon>Ecdysozoa</taxon>
        <taxon>Nematoda</taxon>
        <taxon>Chromadorea</taxon>
        <taxon>Rhabditida</taxon>
        <taxon>Rhabditina</taxon>
        <taxon>Rhabditomorpha</taxon>
        <taxon>Strongyloidea</taxon>
        <taxon>Strongylidae</taxon>
        <taxon>Oesophagostomum</taxon>
    </lineage>
</organism>
<evidence type="ECO:0000256" key="1">
    <source>
        <dbReference type="SAM" id="MobiDB-lite"/>
    </source>
</evidence>
<proteinExistence type="predicted"/>
<gene>
    <name evidence="2" type="ORF">OESDEN_10674</name>
</gene>
<dbReference type="Proteomes" id="UP000053660">
    <property type="component" value="Unassembled WGS sequence"/>
</dbReference>
<evidence type="ECO:0000313" key="3">
    <source>
        <dbReference type="Proteomes" id="UP000053660"/>
    </source>
</evidence>
<feature type="compositionally biased region" description="Low complexity" evidence="1">
    <location>
        <begin position="15"/>
        <end position="37"/>
    </location>
</feature>
<evidence type="ECO:0000313" key="2">
    <source>
        <dbReference type="EMBL" id="KHJ89499.1"/>
    </source>
</evidence>
<sequence length="296" mass="32430">MRRPQQLRKAEPTAHEATTTAEGAETTAHVEEATTAAEEAEPTAHEATTTTEEAETTARPGEETTTAEEAETTEHPEQVVTSASKTSETPISTLSSTSNPVGFSRTLVFLKKDTSWKQHVFIRGGLSHLNRNACSPGPYQQHNDPCAMVIKHITTMPTKCPPSSCHEYRAWSRGDSYLDFEGPEIGQGRYNGTEAFGTPCLWTTSDPSQRGYNPFNKYGYAYWLVELLMDCAKTDNGWFEFKGFIPSIGLELDIKQGECAGDGGSAPFRSKNHVARCGAVNVFYWDSGACEISLLS</sequence>